<dbReference type="RefSeq" id="WP_124934603.1">
    <property type="nucleotide sequence ID" value="NZ_RQZC01000027.1"/>
</dbReference>
<sequence>MSRKTNDAQSMALAAWHLRGLLDECLYGKDRDNPPLTIRAADGELLHLRQDGDGRSVMVDDQTGIITTIDPEDMEGSIICALRAADERAVSRLRKRLHEVADAHERAGRTNRGLVLYSRMGARLCDWSASSDGEHGVLQVRCEPVYGRYTSKVRGWRVSSGGSLDDWLTALAAELDEPR</sequence>
<dbReference type="OrthoDB" id="9342777at2"/>
<dbReference type="AlphaFoldDB" id="A0A3P1URJ4"/>
<keyword evidence="2" id="KW-1185">Reference proteome</keyword>
<proteinExistence type="predicted"/>
<comment type="caution">
    <text evidence="1">The sequence shown here is derived from an EMBL/GenBank/DDBJ whole genome shotgun (WGS) entry which is preliminary data.</text>
</comment>
<dbReference type="Proteomes" id="UP000271272">
    <property type="component" value="Unassembled WGS sequence"/>
</dbReference>
<evidence type="ECO:0000313" key="1">
    <source>
        <dbReference type="EMBL" id="RRD24452.1"/>
    </source>
</evidence>
<name>A0A3P1URJ4_9ACTO</name>
<organism evidence="1 2">
    <name type="scientific">Actinomyces bowdenii</name>
    <dbReference type="NCBI Taxonomy" id="131109"/>
    <lineage>
        <taxon>Bacteria</taxon>
        <taxon>Bacillati</taxon>
        <taxon>Actinomycetota</taxon>
        <taxon>Actinomycetes</taxon>
        <taxon>Actinomycetales</taxon>
        <taxon>Actinomycetaceae</taxon>
        <taxon>Actinomyces</taxon>
    </lineage>
</organism>
<gene>
    <name evidence="1" type="ORF">EII10_11360</name>
</gene>
<accession>A0A3P1URJ4</accession>
<reference evidence="1 2" key="1">
    <citation type="submission" date="2018-11" db="EMBL/GenBank/DDBJ databases">
        <title>Genomes From Bacteria Associated with the Canine Oral Cavity: a Test Case for Automated Genome-Based Taxonomic Assignment.</title>
        <authorList>
            <person name="Coil D.A."/>
            <person name="Jospin G."/>
            <person name="Darling A.E."/>
            <person name="Wallis C."/>
            <person name="Davis I.J."/>
            <person name="Harris S."/>
            <person name="Eisen J.A."/>
            <person name="Holcombe L.J."/>
            <person name="O'Flynn C."/>
        </authorList>
    </citation>
    <scope>NUCLEOTIDE SEQUENCE [LARGE SCALE GENOMIC DNA]</scope>
    <source>
        <strain evidence="1 2">OH5050</strain>
    </source>
</reference>
<protein>
    <submittedName>
        <fullName evidence="1">Uncharacterized protein</fullName>
    </submittedName>
</protein>
<dbReference type="EMBL" id="RQZC01000027">
    <property type="protein sequence ID" value="RRD24452.1"/>
    <property type="molecule type" value="Genomic_DNA"/>
</dbReference>
<evidence type="ECO:0000313" key="2">
    <source>
        <dbReference type="Proteomes" id="UP000271272"/>
    </source>
</evidence>